<gene>
    <name evidence="4" type="ORF">SAMN05660649_00729</name>
</gene>
<keyword evidence="5" id="KW-1185">Reference proteome</keyword>
<name>A0A1I2P5S7_9FIRM</name>
<dbReference type="InterPro" id="IPR036271">
    <property type="entry name" value="Tet_transcr_reg_TetR-rel_C_sf"/>
</dbReference>
<dbReference type="InterPro" id="IPR050109">
    <property type="entry name" value="HTH-type_TetR-like_transc_reg"/>
</dbReference>
<evidence type="ECO:0000256" key="2">
    <source>
        <dbReference type="PROSITE-ProRule" id="PRU00335"/>
    </source>
</evidence>
<dbReference type="RefSeq" id="WP_092468804.1">
    <property type="nucleotide sequence ID" value="NZ_FOOX01000002.1"/>
</dbReference>
<dbReference type="InterPro" id="IPR001647">
    <property type="entry name" value="HTH_TetR"/>
</dbReference>
<feature type="domain" description="HTH tetR-type" evidence="3">
    <location>
        <begin position="5"/>
        <end position="65"/>
    </location>
</feature>
<dbReference type="Gene3D" id="1.10.10.60">
    <property type="entry name" value="Homeodomain-like"/>
    <property type="match status" value="1"/>
</dbReference>
<accession>A0A1I2P5S7</accession>
<dbReference type="InterPro" id="IPR023772">
    <property type="entry name" value="DNA-bd_HTH_TetR-type_CS"/>
</dbReference>
<dbReference type="PANTHER" id="PTHR30328">
    <property type="entry name" value="TRANSCRIPTIONAL REPRESSOR"/>
    <property type="match status" value="1"/>
</dbReference>
<dbReference type="EMBL" id="FOOX01000002">
    <property type="protein sequence ID" value="SFG11458.1"/>
    <property type="molecule type" value="Genomic_DNA"/>
</dbReference>
<sequence length="203" mass="24078">MPLQLYDKEQILDACLAVFARHGYKNTSTVMLAEAAGVSKALIFHHFKSKKELYLSILDRCFEKVRTELNVDALPEYRDFFEALDKFSLIKLDYFLKHPDMYKVLVEAFYETPDELKEDIEEKYDALIADKDKIMERLFEKVPLKEGVDRRQAFELIMITLDHFEKKYLSQMTDLYILDQTYLKNILNEINSFLSMIRYGIEK</sequence>
<dbReference type="PANTHER" id="PTHR30328:SF54">
    <property type="entry name" value="HTH-TYPE TRANSCRIPTIONAL REPRESSOR SCO4008"/>
    <property type="match status" value="1"/>
</dbReference>
<dbReference type="STRING" id="341036.SAMN05660649_00729"/>
<dbReference type="SUPFAM" id="SSF48498">
    <property type="entry name" value="Tetracyclin repressor-like, C-terminal domain"/>
    <property type="match status" value="1"/>
</dbReference>
<dbReference type="Proteomes" id="UP000199337">
    <property type="component" value="Unassembled WGS sequence"/>
</dbReference>
<dbReference type="InterPro" id="IPR009057">
    <property type="entry name" value="Homeodomain-like_sf"/>
</dbReference>
<dbReference type="OrthoDB" id="9780939at2"/>
<evidence type="ECO:0000313" key="4">
    <source>
        <dbReference type="EMBL" id="SFG11458.1"/>
    </source>
</evidence>
<dbReference type="PRINTS" id="PR00455">
    <property type="entry name" value="HTHTETR"/>
</dbReference>
<protein>
    <submittedName>
        <fullName evidence="4">Transcriptional regulator, TetR family</fullName>
    </submittedName>
</protein>
<proteinExistence type="predicted"/>
<evidence type="ECO:0000256" key="1">
    <source>
        <dbReference type="ARBA" id="ARBA00023125"/>
    </source>
</evidence>
<dbReference type="AlphaFoldDB" id="A0A1I2P5S7"/>
<dbReference type="GO" id="GO:0006355">
    <property type="term" value="P:regulation of DNA-templated transcription"/>
    <property type="evidence" value="ECO:0007669"/>
    <property type="project" value="UniProtKB-ARBA"/>
</dbReference>
<evidence type="ECO:0000259" key="3">
    <source>
        <dbReference type="PROSITE" id="PS50977"/>
    </source>
</evidence>
<organism evidence="4 5">
    <name type="scientific">Desulfotruncus arcticus DSM 17038</name>
    <dbReference type="NCBI Taxonomy" id="1121424"/>
    <lineage>
        <taxon>Bacteria</taxon>
        <taxon>Bacillati</taxon>
        <taxon>Bacillota</taxon>
        <taxon>Clostridia</taxon>
        <taxon>Eubacteriales</taxon>
        <taxon>Desulfallaceae</taxon>
        <taxon>Desulfotruncus</taxon>
    </lineage>
</organism>
<dbReference type="Pfam" id="PF00440">
    <property type="entry name" value="TetR_N"/>
    <property type="match status" value="1"/>
</dbReference>
<dbReference type="GO" id="GO:0003677">
    <property type="term" value="F:DNA binding"/>
    <property type="evidence" value="ECO:0007669"/>
    <property type="project" value="UniProtKB-UniRule"/>
</dbReference>
<dbReference type="Gene3D" id="1.10.357.10">
    <property type="entry name" value="Tetracycline Repressor, domain 2"/>
    <property type="match status" value="1"/>
</dbReference>
<keyword evidence="1 2" id="KW-0238">DNA-binding</keyword>
<reference evidence="5" key="1">
    <citation type="submission" date="2016-10" db="EMBL/GenBank/DDBJ databases">
        <authorList>
            <person name="Varghese N."/>
            <person name="Submissions S."/>
        </authorList>
    </citation>
    <scope>NUCLEOTIDE SEQUENCE [LARGE SCALE GENOMIC DNA]</scope>
    <source>
        <strain evidence="5">DSM 17038</strain>
    </source>
</reference>
<evidence type="ECO:0000313" key="5">
    <source>
        <dbReference type="Proteomes" id="UP000199337"/>
    </source>
</evidence>
<dbReference type="PROSITE" id="PS01081">
    <property type="entry name" value="HTH_TETR_1"/>
    <property type="match status" value="1"/>
</dbReference>
<dbReference type="PROSITE" id="PS50977">
    <property type="entry name" value="HTH_TETR_2"/>
    <property type="match status" value="1"/>
</dbReference>
<dbReference type="SUPFAM" id="SSF46689">
    <property type="entry name" value="Homeodomain-like"/>
    <property type="match status" value="1"/>
</dbReference>
<feature type="DNA-binding region" description="H-T-H motif" evidence="2">
    <location>
        <begin position="28"/>
        <end position="47"/>
    </location>
</feature>